<sequence>MNDTEALELAIKYNNSIYDNNHTLITNLAYEIVSEDRFSAKLANINDGTYIGKSLLTLNNEEWRTEKFRNILESCRTKRSNSKWLSLKFSRDPLYWLIVINFQPLINYETDNIFGFKVTGEIPDHPLQFYGIKEIIRNSSEERPATRVRNDKFLTNREHEVLFLLFYCDNYQQVADLLSLSHGINVTSSMVAKIVSRNLYVKFDVVNLESLMAAGHKNGYHKSVPLSLFGEFMFPMSKV</sequence>
<dbReference type="GO" id="GO:0006355">
    <property type="term" value="P:regulation of DNA-templated transcription"/>
    <property type="evidence" value="ECO:0007669"/>
    <property type="project" value="InterPro"/>
</dbReference>
<keyword evidence="2" id="KW-1185">Reference proteome</keyword>
<dbReference type="GO" id="GO:0003677">
    <property type="term" value="F:DNA binding"/>
    <property type="evidence" value="ECO:0007669"/>
    <property type="project" value="InterPro"/>
</dbReference>
<proteinExistence type="predicted"/>
<name>A0A2I7N7M4_9NEIS</name>
<evidence type="ECO:0000313" key="1">
    <source>
        <dbReference type="EMBL" id="AUR52468.1"/>
    </source>
</evidence>
<dbReference type="KEGG" id="nba:CUN60_09215"/>
<gene>
    <name evidence="1" type="ORF">CUN60_09215</name>
</gene>
<reference evidence="2" key="1">
    <citation type="submission" date="2017-11" db="EMBL/GenBank/DDBJ databases">
        <authorList>
            <person name="Chan K.G."/>
            <person name="Lee L.S."/>
        </authorList>
    </citation>
    <scope>NUCLEOTIDE SEQUENCE [LARGE SCALE GENOMIC DNA]</scope>
    <source>
        <strain evidence="2">DSM 100970</strain>
    </source>
</reference>
<organism evidence="1 2">
    <name type="scientific">Aquella oligotrophica</name>
    <dbReference type="NCBI Taxonomy" id="2067065"/>
    <lineage>
        <taxon>Bacteria</taxon>
        <taxon>Pseudomonadati</taxon>
        <taxon>Pseudomonadota</taxon>
        <taxon>Betaproteobacteria</taxon>
        <taxon>Neisseriales</taxon>
        <taxon>Neisseriaceae</taxon>
        <taxon>Aquella</taxon>
    </lineage>
</organism>
<dbReference type="InterPro" id="IPR016032">
    <property type="entry name" value="Sig_transdc_resp-reg_C-effctor"/>
</dbReference>
<evidence type="ECO:0000313" key="2">
    <source>
        <dbReference type="Proteomes" id="UP000236655"/>
    </source>
</evidence>
<dbReference type="Proteomes" id="UP000236655">
    <property type="component" value="Chromosome"/>
</dbReference>
<accession>A0A2I7N7M4</accession>
<dbReference type="AlphaFoldDB" id="A0A2I7N7M4"/>
<dbReference type="RefSeq" id="WP_102951761.1">
    <property type="nucleotide sequence ID" value="NZ_CP024847.1"/>
</dbReference>
<dbReference type="OrthoDB" id="7846237at2"/>
<dbReference type="SUPFAM" id="SSF46894">
    <property type="entry name" value="C-terminal effector domain of the bipartite response regulators"/>
    <property type="match status" value="1"/>
</dbReference>
<dbReference type="EMBL" id="CP024847">
    <property type="protein sequence ID" value="AUR52468.1"/>
    <property type="molecule type" value="Genomic_DNA"/>
</dbReference>
<protein>
    <submittedName>
        <fullName evidence="1">Uncharacterized protein</fullName>
    </submittedName>
</protein>